<evidence type="ECO:0000256" key="10">
    <source>
        <dbReference type="PROSITE-ProRule" id="PRU00027"/>
    </source>
</evidence>
<evidence type="ECO:0000313" key="13">
    <source>
        <dbReference type="EnsemblPlants" id="OBART04G26190.1"/>
    </source>
</evidence>
<dbReference type="InterPro" id="IPR003656">
    <property type="entry name" value="Znf_BED"/>
</dbReference>
<dbReference type="HOGENOM" id="CLU_000837_8_4_1"/>
<comment type="similarity">
    <text evidence="1">Belongs to the disease resistance NB-LRR family.</text>
</comment>
<dbReference type="SUPFAM" id="SSF57667">
    <property type="entry name" value="beta-beta-alpha zinc fingers"/>
    <property type="match status" value="1"/>
</dbReference>
<feature type="region of interest" description="Disordered" evidence="11">
    <location>
        <begin position="265"/>
        <end position="284"/>
    </location>
</feature>
<evidence type="ECO:0000256" key="8">
    <source>
        <dbReference type="ARBA" id="ARBA00022833"/>
    </source>
</evidence>
<dbReference type="GO" id="GO:0008270">
    <property type="term" value="F:zinc ion binding"/>
    <property type="evidence" value="ECO:0007669"/>
    <property type="project" value="UniProtKB-KW"/>
</dbReference>
<keyword evidence="14" id="KW-1185">Reference proteome</keyword>
<feature type="region of interest" description="Disordered" evidence="11">
    <location>
        <begin position="803"/>
        <end position="828"/>
    </location>
</feature>
<feature type="compositionally biased region" description="Basic and acidic residues" evidence="11">
    <location>
        <begin position="103"/>
        <end position="129"/>
    </location>
</feature>
<dbReference type="PANTHER" id="PTHR36766">
    <property type="entry name" value="PLANT BROAD-SPECTRUM MILDEW RESISTANCE PROTEIN RPW8"/>
    <property type="match status" value="1"/>
</dbReference>
<dbReference type="SUPFAM" id="SSF52047">
    <property type="entry name" value="RNI-like"/>
    <property type="match status" value="2"/>
</dbReference>
<dbReference type="Gene3D" id="1.10.10.10">
    <property type="entry name" value="Winged helix-like DNA-binding domain superfamily/Winged helix DNA-binding domain"/>
    <property type="match status" value="1"/>
</dbReference>
<keyword evidence="6 10" id="KW-0863">Zinc-finger</keyword>
<dbReference type="InterPro" id="IPR027417">
    <property type="entry name" value="P-loop_NTPase"/>
</dbReference>
<dbReference type="GO" id="GO:0002758">
    <property type="term" value="P:innate immune response-activating signaling pathway"/>
    <property type="evidence" value="ECO:0007669"/>
    <property type="project" value="UniProtKB-ARBA"/>
</dbReference>
<dbReference type="SMART" id="SM00614">
    <property type="entry name" value="ZnF_BED"/>
    <property type="match status" value="1"/>
</dbReference>
<dbReference type="PaxDb" id="65489-OBART04G26190.1"/>
<keyword evidence="8" id="KW-0862">Zinc</keyword>
<evidence type="ECO:0000256" key="4">
    <source>
        <dbReference type="ARBA" id="ARBA00022737"/>
    </source>
</evidence>
<evidence type="ECO:0000256" key="7">
    <source>
        <dbReference type="ARBA" id="ARBA00022821"/>
    </source>
</evidence>
<dbReference type="InterPro" id="IPR032675">
    <property type="entry name" value="LRR_dom_sf"/>
</dbReference>
<reference evidence="13" key="2">
    <citation type="submission" date="2015-03" db="UniProtKB">
        <authorList>
            <consortium name="EnsemblPlants"/>
        </authorList>
    </citation>
    <scope>IDENTIFICATION</scope>
</reference>
<dbReference type="InterPro" id="IPR036236">
    <property type="entry name" value="Znf_C2H2_sf"/>
</dbReference>
<evidence type="ECO:0000313" key="14">
    <source>
        <dbReference type="Proteomes" id="UP000026960"/>
    </source>
</evidence>
<evidence type="ECO:0000256" key="3">
    <source>
        <dbReference type="ARBA" id="ARBA00022723"/>
    </source>
</evidence>
<dbReference type="Pfam" id="PF00931">
    <property type="entry name" value="NB-ARC"/>
    <property type="match status" value="1"/>
</dbReference>
<accession>A0A0D3G0I2</accession>
<evidence type="ECO:0000256" key="5">
    <source>
        <dbReference type="ARBA" id="ARBA00022741"/>
    </source>
</evidence>
<dbReference type="GO" id="GO:0005524">
    <property type="term" value="F:ATP binding"/>
    <property type="evidence" value="ECO:0007669"/>
    <property type="project" value="UniProtKB-KW"/>
</dbReference>
<dbReference type="EnsemblPlants" id="OBART04G26190.1">
    <property type="protein sequence ID" value="OBART04G26190.1"/>
    <property type="gene ID" value="OBART04G26190"/>
</dbReference>
<dbReference type="STRING" id="65489.A0A0D3G0I2"/>
<keyword evidence="4" id="KW-0677">Repeat</keyword>
<evidence type="ECO:0000256" key="6">
    <source>
        <dbReference type="ARBA" id="ARBA00022771"/>
    </source>
</evidence>
<feature type="compositionally biased region" description="Polar residues" evidence="11">
    <location>
        <begin position="1158"/>
        <end position="1168"/>
    </location>
</feature>
<dbReference type="InterPro" id="IPR006553">
    <property type="entry name" value="Leu-rich_rpt_Cys-con_subtyp"/>
</dbReference>
<evidence type="ECO:0000256" key="11">
    <source>
        <dbReference type="SAM" id="MobiDB-lite"/>
    </source>
</evidence>
<dbReference type="InterPro" id="IPR041118">
    <property type="entry name" value="Rx_N"/>
</dbReference>
<evidence type="ECO:0000259" key="12">
    <source>
        <dbReference type="PROSITE" id="PS50808"/>
    </source>
</evidence>
<protein>
    <recommendedName>
        <fullName evidence="12">BED-type domain-containing protein</fullName>
    </recommendedName>
</protein>
<feature type="compositionally biased region" description="Low complexity" evidence="11">
    <location>
        <begin position="275"/>
        <end position="284"/>
    </location>
</feature>
<proteinExistence type="inferred from homology"/>
<feature type="domain" description="BED-type" evidence="12">
    <location>
        <begin position="138"/>
        <end position="192"/>
    </location>
</feature>
<organism evidence="13">
    <name type="scientific">Oryza barthii</name>
    <dbReference type="NCBI Taxonomy" id="65489"/>
    <lineage>
        <taxon>Eukaryota</taxon>
        <taxon>Viridiplantae</taxon>
        <taxon>Streptophyta</taxon>
        <taxon>Embryophyta</taxon>
        <taxon>Tracheophyta</taxon>
        <taxon>Spermatophyta</taxon>
        <taxon>Magnoliopsida</taxon>
        <taxon>Liliopsida</taxon>
        <taxon>Poales</taxon>
        <taxon>Poaceae</taxon>
        <taxon>BOP clade</taxon>
        <taxon>Oryzoideae</taxon>
        <taxon>Oryzeae</taxon>
        <taxon>Oryzinae</taxon>
        <taxon>Oryza</taxon>
    </lineage>
</organism>
<dbReference type="FunFam" id="1.10.10.10:FF:000322">
    <property type="entry name" value="Probable disease resistance protein At1g63360"/>
    <property type="match status" value="1"/>
</dbReference>
<name>A0A0D3G0I2_9ORYZ</name>
<dbReference type="InterPro" id="IPR002182">
    <property type="entry name" value="NB-ARC"/>
</dbReference>
<dbReference type="GO" id="GO:0043531">
    <property type="term" value="F:ADP binding"/>
    <property type="evidence" value="ECO:0007669"/>
    <property type="project" value="InterPro"/>
</dbReference>
<dbReference type="PANTHER" id="PTHR36766:SF73">
    <property type="entry name" value="NB-ARC DOMAIN-CONTAINING PROTEIN"/>
    <property type="match status" value="1"/>
</dbReference>
<feature type="region of interest" description="Disordered" evidence="11">
    <location>
        <begin position="101"/>
        <end position="140"/>
    </location>
</feature>
<dbReference type="Gene3D" id="1.20.5.4130">
    <property type="match status" value="1"/>
</dbReference>
<feature type="compositionally biased region" description="Basic residues" evidence="11">
    <location>
        <begin position="177"/>
        <end position="189"/>
    </location>
</feature>
<dbReference type="GO" id="GO:0042742">
    <property type="term" value="P:defense response to bacterium"/>
    <property type="evidence" value="ECO:0007669"/>
    <property type="project" value="UniProtKB-ARBA"/>
</dbReference>
<keyword evidence="7" id="KW-0611">Plant defense</keyword>
<dbReference type="Gene3D" id="3.80.10.10">
    <property type="entry name" value="Ribonuclease Inhibitor"/>
    <property type="match status" value="4"/>
</dbReference>
<feature type="compositionally biased region" description="Low complexity" evidence="11">
    <location>
        <begin position="200"/>
        <end position="215"/>
    </location>
</feature>
<dbReference type="InterPro" id="IPR058922">
    <property type="entry name" value="WHD_DRP"/>
</dbReference>
<reference evidence="13" key="1">
    <citation type="journal article" date="2009" name="Rice">
        <title>De Novo Next Generation Sequencing of Plant Genomes.</title>
        <authorList>
            <person name="Rounsley S."/>
            <person name="Marri P.R."/>
            <person name="Yu Y."/>
            <person name="He R."/>
            <person name="Sisneros N."/>
            <person name="Goicoechea J.L."/>
            <person name="Lee S.J."/>
            <person name="Angelova A."/>
            <person name="Kudrna D."/>
            <person name="Luo M."/>
            <person name="Affourtit J."/>
            <person name="Desany B."/>
            <person name="Knight J."/>
            <person name="Niazi F."/>
            <person name="Egholm M."/>
            <person name="Wing R.A."/>
        </authorList>
    </citation>
    <scope>NUCLEOTIDE SEQUENCE [LARGE SCALE GENOMIC DNA]</scope>
    <source>
        <strain evidence="13">cv. IRGC 105608</strain>
    </source>
</reference>
<dbReference type="InterPro" id="IPR036388">
    <property type="entry name" value="WH-like_DNA-bd_sf"/>
</dbReference>
<dbReference type="Gene3D" id="3.40.50.300">
    <property type="entry name" value="P-loop containing nucleotide triphosphate hydrolases"/>
    <property type="match status" value="1"/>
</dbReference>
<sequence length="1487" mass="166821">MEEVEAGLLEGGIGWLAETILDNLDADKLGEWIRQIGLAADTEKLRAEIERVDGVVAAVKGRAIGNRSLARSLRRLRELLYDADDAIDELDYHRLQHQVQRGDAWHGDPDESADGHGAEQTEIPRRGKVGEASGSGGKRRSGIWQHFEIVENNAKAKCVGCGTVVKCGSDNGTSVLHNHRKSGKCKRTRGATDQPPNPPSASEGGANSSAAGNSVGRKRMRAEGASADNVAASTHPWNKTELSNTIQHMTHQLQEAMNEVMRLCGSASSNQSRQSTPPATNATTSSYLLEPKIYGRDADMESIKNLIMRNKSNGITVLPIVGIGGIGKTTLTQRVYNDPEIGNQYEIKKIWVHVSDKFDVVRITREILEYVSNQSYQGISNFNMLQQDLEKHMKSKKFLIVLDDVWDVTTDCWNKLLAPIRANHVNLSQEKVIGNTMIIVTTRKHTTAKLCGTVGSINLEGLKDDDIWSLLKAYAFGSDKHDNNPILQNLGRKIAKELKGSPLAAKTVGSLLRRNLTVDHWSSIIENKEWQSLQHTDGIMHALKFSYDHLPSHLQQCFSYCSLFPKGYSFSEAQLIQIWIAQGFVEKSSENLEQKGREYLAELVNSGFLQQIESKWASSEDIVLQELMHDLARMVSKTECATIDGSECEKLAPSVRHLSIVTDSAYSEDPHGNISRNEEFEKRLLKVMSRSKLRTLVLIGQHDSLFFQSFQNVFKEAQHLRLLQMSSTYANFDSFLSNLVNYIHLRYLRLENEECEEALPQALDKCYHLQVLDVGTGITPDEYVSNVYDEYVSNVRYVSYDSDMSSEPSMDTETEGEKLPLSDSNGSPSSELFRDILNEVIDGLEPHHNLKHNGVTSPTCLSTSLTSLQTLHLENCGKWQILSLERLCLLKKLVLISMSNVVQVSICSLEELVLIEMPKLKRCLCTSVRNLNDNLRVLMIKTCPALEVFPLFDNCQQFKIEQPSWLLRLGKLIIYECPYLHVHNPLPPSTDVSKLSITRVSTLPTVEWSRGKLRIGLLYDSDDPSVIDEPSDQLITLDDKVLSFHNLRFLTELVIAGCQNLTSISLQGLRQLIYLRTLEIRGCPKLFSSNMPPELVRENMAATYHNALPSLECLSIAACGITGKWLSLILQYAQALQILVLDECEQITGLSIGEEESSQPNLMSTPETLSLGHQGDPPTSSARDGLVRIPLNLISSLKHIYIYDCPGLTYNGNDEGFAKLTSLESLRISNCTMQPSSLVHSNGYDERKNIRLIPLSLEVLELRVYDITEEVVTGFLRNPIRLKKLSVMDTLSLKYLQLQSCTALEELEIVNCESLATLEGLQSLRSLKNLIIWGCPILPQWLRSSLQQVQELLPRLEMLEIDDPSILTTSFCKHLTSLQRLELFSCNWELVRQTDEQDIALQLLTSLQELSFTSCRNLGDFPVDLYSLPSLKRLAIYHCKDISRLPEKGLSPSLEELDINDCSEELNDQCRMLPSKLKVKINQKYVN</sequence>
<dbReference type="eggNOG" id="KOG4658">
    <property type="taxonomic scope" value="Eukaryota"/>
</dbReference>
<evidence type="ECO:0000256" key="9">
    <source>
        <dbReference type="ARBA" id="ARBA00022840"/>
    </source>
</evidence>
<dbReference type="Proteomes" id="UP000026960">
    <property type="component" value="Chromosome 4"/>
</dbReference>
<dbReference type="SMART" id="SM00367">
    <property type="entry name" value="LRR_CC"/>
    <property type="match status" value="5"/>
</dbReference>
<dbReference type="Pfam" id="PF18052">
    <property type="entry name" value="Rx_N"/>
    <property type="match status" value="1"/>
</dbReference>
<feature type="region of interest" description="Disordered" evidence="11">
    <location>
        <begin position="170"/>
        <end position="238"/>
    </location>
</feature>
<dbReference type="Pfam" id="PF23559">
    <property type="entry name" value="WHD_DRP"/>
    <property type="match status" value="1"/>
</dbReference>
<dbReference type="Gramene" id="OBART04G26190.1">
    <property type="protein sequence ID" value="OBART04G26190.1"/>
    <property type="gene ID" value="OBART04G26190"/>
</dbReference>
<keyword evidence="9" id="KW-0067">ATP-binding</keyword>
<dbReference type="PROSITE" id="PS50808">
    <property type="entry name" value="ZF_BED"/>
    <property type="match status" value="1"/>
</dbReference>
<keyword evidence="3" id="KW-0479">Metal-binding</keyword>
<dbReference type="SUPFAM" id="SSF52540">
    <property type="entry name" value="P-loop containing nucleoside triphosphate hydrolases"/>
    <property type="match status" value="1"/>
</dbReference>
<keyword evidence="2" id="KW-0433">Leucine-rich repeat</keyword>
<dbReference type="PRINTS" id="PR00364">
    <property type="entry name" value="DISEASERSIST"/>
</dbReference>
<feature type="region of interest" description="Disordered" evidence="11">
    <location>
        <begin position="1155"/>
        <end position="1183"/>
    </location>
</feature>
<dbReference type="GO" id="GO:0009626">
    <property type="term" value="P:plant-type hypersensitive response"/>
    <property type="evidence" value="ECO:0007669"/>
    <property type="project" value="UniProtKB-ARBA"/>
</dbReference>
<dbReference type="GO" id="GO:0003677">
    <property type="term" value="F:DNA binding"/>
    <property type="evidence" value="ECO:0007669"/>
    <property type="project" value="InterPro"/>
</dbReference>
<keyword evidence="5" id="KW-0547">Nucleotide-binding</keyword>
<evidence type="ECO:0000256" key="1">
    <source>
        <dbReference type="ARBA" id="ARBA00008894"/>
    </source>
</evidence>
<evidence type="ECO:0000256" key="2">
    <source>
        <dbReference type="ARBA" id="ARBA00022614"/>
    </source>
</evidence>